<sequence>MFPPIKLSLNWWLIFEYDLITTDLAKKTESCGVSYSFSLENPLISLLQLLILLYNSSYMTPLDIFIENMYPTINYYLFANFNFEVDISLSCMKISQFFFHPHISKIMSSSIVRHPRKKKRQKLQGAICRNQIYHLPPV</sequence>
<gene>
    <name evidence="1" type="ORF">MG3_05618</name>
</gene>
<comment type="caution">
    <text evidence="1">The sequence shown here is derived from an EMBL/GenBank/DDBJ whole genome shotgun (WGS) entry which is preliminary data.</text>
</comment>
<reference evidence="1 2" key="1">
    <citation type="submission" date="2013-12" db="EMBL/GenBank/DDBJ databases">
        <title>The Genome Sequence of Candida albicans P78048.</title>
        <authorList>
            <consortium name="The Broad Institute Genome Sequencing Platform"/>
            <consortium name="The Broad Institute Genome Sequencing Center for Infectious Disease"/>
            <person name="Cuomo C."/>
            <person name="Bennett R."/>
            <person name="Hirakawa M."/>
            <person name="Noverr M."/>
            <person name="Mitchell A."/>
            <person name="Young S.K."/>
            <person name="Zeng Q."/>
            <person name="Gargeya S."/>
            <person name="Fitzgerald M."/>
            <person name="Abouelleil A."/>
            <person name="Alvarado L."/>
            <person name="Berlin A.M."/>
            <person name="Chapman S.B."/>
            <person name="Dewar J."/>
            <person name="Goldberg J."/>
            <person name="Griggs A."/>
            <person name="Gujja S."/>
            <person name="Hansen M."/>
            <person name="Howarth C."/>
            <person name="Imamovic A."/>
            <person name="Larimer J."/>
            <person name="McCowan C."/>
            <person name="Murphy C."/>
            <person name="Pearson M."/>
            <person name="Priest M."/>
            <person name="Roberts A."/>
            <person name="Saif S."/>
            <person name="Shea T."/>
            <person name="Sykes S."/>
            <person name="Wortman J."/>
            <person name="Nusbaum C."/>
            <person name="Birren B."/>
        </authorList>
    </citation>
    <scope>NUCLEOTIDE SEQUENCE [LARGE SCALE GENOMIC DNA]</scope>
    <source>
        <strain evidence="1 2">P78048</strain>
    </source>
</reference>
<evidence type="ECO:0000313" key="2">
    <source>
        <dbReference type="Proteomes" id="UP000030161"/>
    </source>
</evidence>
<dbReference type="Proteomes" id="UP000030161">
    <property type="component" value="Unassembled WGS sequence"/>
</dbReference>
<protein>
    <submittedName>
        <fullName evidence="1">Uncharacterized protein</fullName>
    </submittedName>
</protein>
<dbReference type="AlphaFoldDB" id="A0AB34PMP8"/>
<accession>A0AB34PMP8</accession>
<organism evidence="1 2">
    <name type="scientific">Candida albicans P78048</name>
    <dbReference type="NCBI Taxonomy" id="1094989"/>
    <lineage>
        <taxon>Eukaryota</taxon>
        <taxon>Fungi</taxon>
        <taxon>Dikarya</taxon>
        <taxon>Ascomycota</taxon>
        <taxon>Saccharomycotina</taxon>
        <taxon>Pichiomycetes</taxon>
        <taxon>Debaryomycetaceae</taxon>
        <taxon>Candida/Lodderomyces clade</taxon>
        <taxon>Candida</taxon>
    </lineage>
</organism>
<dbReference type="EMBL" id="AJIX01000042">
    <property type="protein sequence ID" value="KGR04489.1"/>
    <property type="molecule type" value="Genomic_DNA"/>
</dbReference>
<proteinExistence type="predicted"/>
<evidence type="ECO:0000313" key="1">
    <source>
        <dbReference type="EMBL" id="KGR04489.1"/>
    </source>
</evidence>
<name>A0AB34PMP8_CANAX</name>